<organism evidence="3 4">
    <name type="scientific">Nocardia arthritidis</name>
    <dbReference type="NCBI Taxonomy" id="228602"/>
    <lineage>
        <taxon>Bacteria</taxon>
        <taxon>Bacillati</taxon>
        <taxon>Actinomycetota</taxon>
        <taxon>Actinomycetes</taxon>
        <taxon>Mycobacteriales</taxon>
        <taxon>Nocardiaceae</taxon>
        <taxon>Nocardia</taxon>
    </lineage>
</organism>
<dbReference type="Proteomes" id="UP000503540">
    <property type="component" value="Chromosome"/>
</dbReference>
<feature type="region of interest" description="Disordered" evidence="2">
    <location>
        <begin position="113"/>
        <end position="181"/>
    </location>
</feature>
<feature type="coiled-coil region" evidence="1">
    <location>
        <begin position="72"/>
        <end position="111"/>
    </location>
</feature>
<dbReference type="RefSeq" id="WP_167478555.1">
    <property type="nucleotide sequence ID" value="NZ_CP046172.1"/>
</dbReference>
<feature type="compositionally biased region" description="Polar residues" evidence="2">
    <location>
        <begin position="154"/>
        <end position="163"/>
    </location>
</feature>
<dbReference type="AlphaFoldDB" id="A0A6G9YTR6"/>
<evidence type="ECO:0000313" key="3">
    <source>
        <dbReference type="EMBL" id="QIS16491.1"/>
    </source>
</evidence>
<keyword evidence="1" id="KW-0175">Coiled coil</keyword>
<reference evidence="3 4" key="1">
    <citation type="journal article" date="2019" name="ACS Chem. Biol.">
        <title>Identification and Mobilization of a Cryptic Antibiotic Biosynthesis Gene Locus from a Human-Pathogenic Nocardia Isolate.</title>
        <authorList>
            <person name="Herisse M."/>
            <person name="Ishida K."/>
            <person name="Porter J.L."/>
            <person name="Howden B."/>
            <person name="Hertweck C."/>
            <person name="Stinear T.P."/>
            <person name="Pidot S.J."/>
        </authorList>
    </citation>
    <scope>NUCLEOTIDE SEQUENCE [LARGE SCALE GENOMIC DNA]</scope>
    <source>
        <strain evidence="3 4">AUSMDU00012717</strain>
    </source>
</reference>
<protein>
    <recommendedName>
        <fullName evidence="5">DUF4355 domain-containing protein</fullName>
    </recommendedName>
</protein>
<sequence length="181" mass="19601">MTDSKVDASPATADQGIGADDPVIPEAVTSFQAITKQEDLDRIIQNRLAREQAKYADYDTLKEKAALHDQAEADKLSEIDKANKRAEKAETELAELRLEKLRRDVAEAKGLPAHLVPGTTRDEMESAADALLSWRGEVPAAPPNPTPSPRPVAQQGNPSTTDRPSGIAAGEDAARRRGWIK</sequence>
<evidence type="ECO:0000256" key="1">
    <source>
        <dbReference type="SAM" id="Coils"/>
    </source>
</evidence>
<evidence type="ECO:0000313" key="4">
    <source>
        <dbReference type="Proteomes" id="UP000503540"/>
    </source>
</evidence>
<dbReference type="EMBL" id="CP046172">
    <property type="protein sequence ID" value="QIS16491.1"/>
    <property type="molecule type" value="Genomic_DNA"/>
</dbReference>
<feature type="region of interest" description="Disordered" evidence="2">
    <location>
        <begin position="1"/>
        <end position="22"/>
    </location>
</feature>
<feature type="compositionally biased region" description="Pro residues" evidence="2">
    <location>
        <begin position="140"/>
        <end position="150"/>
    </location>
</feature>
<evidence type="ECO:0008006" key="5">
    <source>
        <dbReference type="Google" id="ProtNLM"/>
    </source>
</evidence>
<proteinExistence type="predicted"/>
<gene>
    <name evidence="3" type="ORF">F5544_43435</name>
</gene>
<name>A0A6G9YTR6_9NOCA</name>
<keyword evidence="4" id="KW-1185">Reference proteome</keyword>
<accession>A0A6G9YTR6</accession>
<dbReference type="KEGG" id="nah:F5544_43435"/>
<evidence type="ECO:0000256" key="2">
    <source>
        <dbReference type="SAM" id="MobiDB-lite"/>
    </source>
</evidence>